<dbReference type="CDD" id="cd22427">
    <property type="entry name" value="KH_I_FMR1_FXR_rpt3"/>
    <property type="match status" value="1"/>
</dbReference>
<dbReference type="GO" id="GO:0043005">
    <property type="term" value="C:neuron projection"/>
    <property type="evidence" value="ECO:0007669"/>
    <property type="project" value="TreeGrafter"/>
</dbReference>
<keyword evidence="8" id="KW-1185">Reference proteome</keyword>
<dbReference type="SMART" id="SM00322">
    <property type="entry name" value="KH"/>
    <property type="match status" value="2"/>
</dbReference>
<dbReference type="GO" id="GO:0043488">
    <property type="term" value="P:regulation of mRNA stability"/>
    <property type="evidence" value="ECO:0007669"/>
    <property type="project" value="TreeGrafter"/>
</dbReference>
<reference evidence="7 8" key="1">
    <citation type="journal article" date="2014" name="Nat. Genet.">
        <title>Genome and transcriptome of the porcine whipworm Trichuris suis.</title>
        <authorList>
            <person name="Jex A.R."/>
            <person name="Nejsum P."/>
            <person name="Schwarz E.M."/>
            <person name="Hu L."/>
            <person name="Young N.D."/>
            <person name="Hall R.S."/>
            <person name="Korhonen P.K."/>
            <person name="Liao S."/>
            <person name="Thamsborg S."/>
            <person name="Xia J."/>
            <person name="Xu P."/>
            <person name="Wang S."/>
            <person name="Scheerlinck J.P."/>
            <person name="Hofmann A."/>
            <person name="Sternberg P.W."/>
            <person name="Wang J."/>
            <person name="Gasser R.B."/>
        </authorList>
    </citation>
    <scope>NUCLEOTIDE SEQUENCE [LARGE SCALE GENOMIC DNA]</scope>
    <source>
        <strain evidence="7">DCEP-RM93M</strain>
    </source>
</reference>
<dbReference type="PROSITE" id="PS50084">
    <property type="entry name" value="KH_TYPE_1"/>
    <property type="match status" value="2"/>
</dbReference>
<dbReference type="AlphaFoldDB" id="A0A085LNA3"/>
<dbReference type="GO" id="GO:0010494">
    <property type="term" value="C:cytoplasmic stress granule"/>
    <property type="evidence" value="ECO:0007669"/>
    <property type="project" value="UniProtKB-SubCell"/>
</dbReference>
<dbReference type="GO" id="GO:0098793">
    <property type="term" value="C:presynapse"/>
    <property type="evidence" value="ECO:0007669"/>
    <property type="project" value="GOC"/>
</dbReference>
<dbReference type="CDD" id="cd22426">
    <property type="entry name" value="KH_I_FMR1_FXR_rpt2"/>
    <property type="match status" value="1"/>
</dbReference>
<dbReference type="GO" id="GO:0003730">
    <property type="term" value="F:mRNA 3'-UTR binding"/>
    <property type="evidence" value="ECO:0007669"/>
    <property type="project" value="TreeGrafter"/>
</dbReference>
<evidence type="ECO:0000313" key="8">
    <source>
        <dbReference type="Proteomes" id="UP000030764"/>
    </source>
</evidence>
<feature type="domain" description="K Homology" evidence="6">
    <location>
        <begin position="286"/>
        <end position="357"/>
    </location>
</feature>
<dbReference type="Pfam" id="PF17904">
    <property type="entry name" value="KH_9"/>
    <property type="match status" value="1"/>
</dbReference>
<accession>A0A085LNA3</accession>
<dbReference type="GO" id="GO:0099577">
    <property type="term" value="P:regulation of translation at presynapse, modulating synaptic transmission"/>
    <property type="evidence" value="ECO:0007669"/>
    <property type="project" value="TreeGrafter"/>
</dbReference>
<dbReference type="InterPro" id="IPR004088">
    <property type="entry name" value="KH_dom_type_1"/>
</dbReference>
<feature type="domain" description="K Homology" evidence="6">
    <location>
        <begin position="214"/>
        <end position="285"/>
    </location>
</feature>
<keyword evidence="4" id="KW-0694">RNA-binding</keyword>
<dbReference type="Gene3D" id="2.30.30.140">
    <property type="match status" value="2"/>
</dbReference>
<feature type="region of interest" description="Disordered" evidence="5">
    <location>
        <begin position="380"/>
        <end position="414"/>
    </location>
</feature>
<dbReference type="GO" id="GO:0045182">
    <property type="term" value="F:translation regulator activity"/>
    <property type="evidence" value="ECO:0007669"/>
    <property type="project" value="TreeGrafter"/>
</dbReference>
<dbReference type="GO" id="GO:0051028">
    <property type="term" value="P:mRNA transport"/>
    <property type="evidence" value="ECO:0007669"/>
    <property type="project" value="TreeGrafter"/>
</dbReference>
<dbReference type="Gene3D" id="3.30.1370.10">
    <property type="entry name" value="K Homology domain, type 1"/>
    <property type="match status" value="2"/>
</dbReference>
<gene>
    <name evidence="7" type="ORF">M513_12678</name>
</gene>
<comment type="subcellular location">
    <subcellularLocation>
        <location evidence="1">Cytoplasm</location>
        <location evidence="1">Stress granule</location>
    </subcellularLocation>
    <subcellularLocation>
        <location evidence="3">Synapse</location>
    </subcellularLocation>
</comment>
<dbReference type="Pfam" id="PF00013">
    <property type="entry name" value="KH_1"/>
    <property type="match status" value="2"/>
</dbReference>
<dbReference type="InterPro" id="IPR040472">
    <property type="entry name" value="FMRP_KH0"/>
</dbReference>
<evidence type="ECO:0000259" key="6">
    <source>
        <dbReference type="SMART" id="SM00322"/>
    </source>
</evidence>
<dbReference type="GO" id="GO:0005634">
    <property type="term" value="C:nucleus"/>
    <property type="evidence" value="ECO:0007669"/>
    <property type="project" value="TreeGrafter"/>
</dbReference>
<dbReference type="InterPro" id="IPR036612">
    <property type="entry name" value="KH_dom_type_1_sf"/>
</dbReference>
<evidence type="ECO:0000256" key="4">
    <source>
        <dbReference type="PROSITE-ProRule" id="PRU00117"/>
    </source>
</evidence>
<dbReference type="CDD" id="cd22425">
    <property type="entry name" value="KH_I_FMR1_FXR_rpt1"/>
    <property type="match status" value="1"/>
</dbReference>
<organism evidence="7 8">
    <name type="scientific">Trichuris suis</name>
    <name type="common">pig whipworm</name>
    <dbReference type="NCBI Taxonomy" id="68888"/>
    <lineage>
        <taxon>Eukaryota</taxon>
        <taxon>Metazoa</taxon>
        <taxon>Ecdysozoa</taxon>
        <taxon>Nematoda</taxon>
        <taxon>Enoplea</taxon>
        <taxon>Dorylaimia</taxon>
        <taxon>Trichinellida</taxon>
        <taxon>Trichuridae</taxon>
        <taxon>Trichuris</taxon>
    </lineage>
</organism>
<dbReference type="EMBL" id="KL363371">
    <property type="protein sequence ID" value="KFD46449.1"/>
    <property type="molecule type" value="Genomic_DNA"/>
</dbReference>
<name>A0A085LNA3_9BILA</name>
<feature type="compositionally biased region" description="Polar residues" evidence="5">
    <location>
        <begin position="479"/>
        <end position="489"/>
    </location>
</feature>
<protein>
    <recommendedName>
        <fullName evidence="6">K Homology domain-containing protein</fullName>
    </recommendedName>
</protein>
<dbReference type="Proteomes" id="UP000030764">
    <property type="component" value="Unassembled WGS sequence"/>
</dbReference>
<evidence type="ECO:0000313" key="7">
    <source>
        <dbReference type="EMBL" id="KFD46449.1"/>
    </source>
</evidence>
<dbReference type="FunFam" id="3.30.1370.10:FF:000054">
    <property type="entry name" value="Fragile X mental retardation protein 1"/>
    <property type="match status" value="1"/>
</dbReference>
<proteinExistence type="predicted"/>
<feature type="compositionally biased region" description="Basic and acidic residues" evidence="5">
    <location>
        <begin position="461"/>
        <end position="478"/>
    </location>
</feature>
<dbReference type="SUPFAM" id="SSF54791">
    <property type="entry name" value="Eukaryotic type KH-domain (KH-domain type I)"/>
    <property type="match status" value="2"/>
</dbReference>
<dbReference type="PANTHER" id="PTHR10603">
    <property type="entry name" value="FRAGILE X MENTAL RETARDATION SYNDROME-RELATED PROTEIN"/>
    <property type="match status" value="1"/>
</dbReference>
<evidence type="ECO:0000256" key="1">
    <source>
        <dbReference type="ARBA" id="ARBA00004210"/>
    </source>
</evidence>
<dbReference type="InterPro" id="IPR004087">
    <property type="entry name" value="KH_dom"/>
</dbReference>
<evidence type="ECO:0000256" key="2">
    <source>
        <dbReference type="ARBA" id="ARBA00023018"/>
    </source>
</evidence>
<dbReference type="PANTHER" id="PTHR10603:SF7">
    <property type="entry name" value="FRAGILE X MESSENGER RIBONUCLEOPROTEIN 1 HOMOLOG"/>
    <property type="match status" value="1"/>
</dbReference>
<keyword evidence="2" id="KW-0770">Synapse</keyword>
<dbReference type="InterPro" id="IPR040148">
    <property type="entry name" value="FMR1"/>
</dbReference>
<feature type="region of interest" description="Disordered" evidence="5">
    <location>
        <begin position="440"/>
        <end position="577"/>
    </location>
</feature>
<sequence length="577" mass="63276">MEVELKSENGGWLKATVQSVSSSSAQVVVENDPLVIKPVAFDCLRLPPAETTQKPVYKEKDLVEVYARPSESEPLGWYQARVQGTKGGFVVVDLLVPGTSKDIINVDCVRPVCSNPCLEAGSFKSCRISIPQEIREYSARPDAHKELATTVGRILVSYDSNSGDLIITSCYEDAIARANMLAEIYLRDLCQKVFLIQRTEDVTKQLQSTRISNYGHVEEFVVPYSLMGLAIGSHGSNIQQARHVEGVLDIEVKEPGDNQPVTFTIYAETPEAAKKARSILEYGDEIYMVPRNMVGKVIGKGGKVIQEIVDKSEVVRVKIHSENLRDDPDGPLEVPFTFIGTMESINNAKFLMSYHLRHLKEMEALRQEAMEVSRQLYSSRGRITPPHGGFNAPRAERPYNSENESMLPMRGRGGGYRAGRAGRFMRGRYGRFEDRGSRDMRKFNENNSVSAGEAYQNRGRRSVEEETGVAEHGEDHESTSSVEAMANSTGRRPNRRRREGNRGRFGRAGRASFADGNFGGRYGGNFTARMSAKEDGENESVSSGKPTNGVGVAKAGAAAAAANGGATQKATNGGMSA</sequence>
<feature type="compositionally biased region" description="Low complexity" evidence="5">
    <location>
        <begin position="549"/>
        <end position="577"/>
    </location>
</feature>
<dbReference type="GO" id="GO:0048513">
    <property type="term" value="P:animal organ development"/>
    <property type="evidence" value="ECO:0007669"/>
    <property type="project" value="TreeGrafter"/>
</dbReference>
<feature type="compositionally biased region" description="Basic residues" evidence="5">
    <location>
        <begin position="492"/>
        <end position="507"/>
    </location>
</feature>
<dbReference type="GO" id="GO:0048170">
    <property type="term" value="P:positive regulation of long-term neuronal synaptic plasticity"/>
    <property type="evidence" value="ECO:0007669"/>
    <property type="project" value="TreeGrafter"/>
</dbReference>
<evidence type="ECO:0000256" key="3">
    <source>
        <dbReference type="ARBA" id="ARBA00034103"/>
    </source>
</evidence>
<dbReference type="GO" id="GO:0045727">
    <property type="term" value="P:positive regulation of translation"/>
    <property type="evidence" value="ECO:0007669"/>
    <property type="project" value="TreeGrafter"/>
</dbReference>
<evidence type="ECO:0000256" key="5">
    <source>
        <dbReference type="SAM" id="MobiDB-lite"/>
    </source>
</evidence>